<reference evidence="9 10" key="2">
    <citation type="journal article" date="2016" name="ISME J.">
        <title>Heterogeneous composition of key metabolic gene clusters in a vent mussel symbiont population.</title>
        <authorList>
            <person name="Ikuta T."/>
            <person name="Takaki Y."/>
            <person name="Nagai Y."/>
            <person name="Shimamura S."/>
            <person name="Tsuda M."/>
            <person name="Kawagucci S."/>
            <person name="Aoki Y."/>
            <person name="Inoue K."/>
            <person name="Teruya M."/>
            <person name="Satou K."/>
            <person name="Teruya K."/>
            <person name="Shimoji M."/>
            <person name="Tamotsu H."/>
            <person name="Hirano T."/>
            <person name="Maruyama T."/>
            <person name="Yoshida T."/>
        </authorList>
    </citation>
    <scope>NUCLEOTIDE SEQUENCE [LARGE SCALE GENOMIC DNA]</scope>
    <source>
        <strain evidence="9 10">Myojin Knoll</strain>
    </source>
</reference>
<dbReference type="RefSeq" id="WP_083502954.1">
    <property type="nucleotide sequence ID" value="NZ_AP013042.1"/>
</dbReference>
<dbReference type="GO" id="GO:0051301">
    <property type="term" value="P:cell division"/>
    <property type="evidence" value="ECO:0007669"/>
    <property type="project" value="UniProtKB-KW"/>
</dbReference>
<evidence type="ECO:0000256" key="8">
    <source>
        <dbReference type="SAM" id="Phobius"/>
    </source>
</evidence>
<evidence type="ECO:0008006" key="11">
    <source>
        <dbReference type="Google" id="ProtNLM"/>
    </source>
</evidence>
<dbReference type="InterPro" id="IPR011922">
    <property type="entry name" value="Cell_div_FtsL"/>
</dbReference>
<dbReference type="Pfam" id="PF04999">
    <property type="entry name" value="FtsL"/>
    <property type="match status" value="1"/>
</dbReference>
<dbReference type="OrthoDB" id="9816024at2"/>
<keyword evidence="10" id="KW-1185">Reference proteome</keyword>
<organism evidence="9 10">
    <name type="scientific">endosymbiont of Bathymodiolus septemdierum str. Myojin knoll</name>
    <dbReference type="NCBI Taxonomy" id="1303921"/>
    <lineage>
        <taxon>Bacteria</taxon>
        <taxon>Pseudomonadati</taxon>
        <taxon>Pseudomonadota</taxon>
        <taxon>Gammaproteobacteria</taxon>
        <taxon>sulfur-oxidizing symbionts</taxon>
    </lineage>
</organism>
<comment type="subcellular location">
    <subcellularLocation>
        <location evidence="1">Cell membrane</location>
        <topology evidence="1">Single-pass type II membrane protein</topology>
    </subcellularLocation>
</comment>
<evidence type="ECO:0000256" key="3">
    <source>
        <dbReference type="ARBA" id="ARBA00022618"/>
    </source>
</evidence>
<dbReference type="KEGG" id="ebh:BSEPE_0425"/>
<evidence type="ECO:0000256" key="6">
    <source>
        <dbReference type="ARBA" id="ARBA00023136"/>
    </source>
</evidence>
<keyword evidence="5 8" id="KW-1133">Transmembrane helix</keyword>
<evidence type="ECO:0000256" key="7">
    <source>
        <dbReference type="ARBA" id="ARBA00023306"/>
    </source>
</evidence>
<reference evidence="9 10" key="1">
    <citation type="journal article" date="2000" name="Mar. Ecol. Prog. Ser.">
        <title>Phylogenetic characterization of endosymbionts in three hydrothermal vent mussels: influence on host distributions.</title>
        <authorList>
            <person name="Fujiwara Y."/>
            <person name="Takai K."/>
            <person name="Uematsu K."/>
            <person name="Tsuchida S."/>
            <person name="Hunt J.C."/>
            <person name="Hashimoto J."/>
        </authorList>
    </citation>
    <scope>NUCLEOTIDE SEQUENCE [LARGE SCALE GENOMIC DNA]</scope>
    <source>
        <strain evidence="9 10">Myojin Knoll</strain>
    </source>
</reference>
<name>A0A0P0UQI0_9GAMM</name>
<dbReference type="Proteomes" id="UP000067399">
    <property type="component" value="Chromosome"/>
</dbReference>
<evidence type="ECO:0000313" key="10">
    <source>
        <dbReference type="Proteomes" id="UP000067399"/>
    </source>
</evidence>
<gene>
    <name evidence="9" type="ORF">BSEPE_0425</name>
</gene>
<protein>
    <recommendedName>
        <fullName evidence="11">Cell division protein FtsL</fullName>
    </recommendedName>
</protein>
<keyword evidence="6 8" id="KW-0472">Membrane</keyword>
<evidence type="ECO:0000256" key="1">
    <source>
        <dbReference type="ARBA" id="ARBA00004401"/>
    </source>
</evidence>
<proteinExistence type="predicted"/>
<evidence type="ECO:0000313" key="9">
    <source>
        <dbReference type="EMBL" id="BAS67438.1"/>
    </source>
</evidence>
<feature type="transmembrane region" description="Helical" evidence="8">
    <location>
        <begin position="6"/>
        <end position="26"/>
    </location>
</feature>
<dbReference type="EMBL" id="AP013042">
    <property type="protein sequence ID" value="BAS67438.1"/>
    <property type="molecule type" value="Genomic_DNA"/>
</dbReference>
<keyword evidence="3" id="KW-0132">Cell division</keyword>
<dbReference type="GO" id="GO:0005886">
    <property type="term" value="C:plasma membrane"/>
    <property type="evidence" value="ECO:0007669"/>
    <property type="project" value="UniProtKB-SubCell"/>
</dbReference>
<keyword evidence="7" id="KW-0131">Cell cycle</keyword>
<sequence length="88" mass="10383">MTMLINRINALLILVIVILSFLTIYWHNQSHLLYKKITSVQQNNQFITAKQKQLLSEYSEQMSGNKIQKKAITKLRMQRPVKIRVLNL</sequence>
<accession>A0A0P0UQI0</accession>
<dbReference type="AlphaFoldDB" id="A0A0P0UQI0"/>
<dbReference type="STRING" id="1303921.BSEPE_0425"/>
<evidence type="ECO:0000256" key="2">
    <source>
        <dbReference type="ARBA" id="ARBA00022475"/>
    </source>
</evidence>
<keyword evidence="4 8" id="KW-0812">Transmembrane</keyword>
<keyword evidence="2" id="KW-1003">Cell membrane</keyword>
<evidence type="ECO:0000256" key="4">
    <source>
        <dbReference type="ARBA" id="ARBA00022692"/>
    </source>
</evidence>
<evidence type="ECO:0000256" key="5">
    <source>
        <dbReference type="ARBA" id="ARBA00022989"/>
    </source>
</evidence>